<proteinExistence type="predicted"/>
<gene>
    <name evidence="1" type="ORF">DIZ78_13115</name>
</gene>
<sequence>MRRRITTVSGARDGPTCRTISITPVSIQWMAITKSSLTSFAWVPVRIPSTVMLRMAPQRRAPVPVVLSKTVSIPGPWAAVQRATCVALEVEEAKTFAQAKKAPRRLFCRFMMPQRKSMKMNMQIGRLKHTGEILWCIAILLFAVEVTAADQTAAPDEDAENFNYPISLNATYIYDDNIYAQNADALGDSILLISPRIAAKSLWDRHNLTFRAGADLGLYSTYSKENYEDLFLKLRGRYDLSDKTSVFGGIGYSLEHEGRDSPEDNLSGLEPTTYDSTELSAGVSHDIGLYSLRLGMTSEWLDYDNVPAVGDSLIYNDDRDRRLDSVGLQLKRSVTDASEWYARTLYSRRDYDEALSLDGYQRDSTGYRAAFGFKYKADQKMLFDGYLGLMTQNYDDPRFSRVDAVDFGGKLVWLLNSKSRLNLLFNRTLNETTVAGSSGYLLTDLGGTLEYNFMPKTIGSLSLSKSVADYQEITRQDDLLSWGVGVKHLPNKNLYVSADYKIFSRDTSDAYLSDSTLTDEYDFDRQRIYLTIGLTF</sequence>
<evidence type="ECO:0000313" key="1">
    <source>
        <dbReference type="EMBL" id="RDH84173.1"/>
    </source>
</evidence>
<dbReference type="EMBL" id="QFXE01000017">
    <property type="protein sequence ID" value="RDH84173.1"/>
    <property type="molecule type" value="Genomic_DNA"/>
</dbReference>
<dbReference type="Proteomes" id="UP000254771">
    <property type="component" value="Unassembled WGS sequence"/>
</dbReference>
<evidence type="ECO:0000313" key="2">
    <source>
        <dbReference type="Proteomes" id="UP000254771"/>
    </source>
</evidence>
<protein>
    <submittedName>
        <fullName evidence="1">Uncharacterized protein</fullName>
    </submittedName>
</protein>
<keyword evidence="2" id="KW-1185">Reference proteome</keyword>
<comment type="caution">
    <text evidence="1">The sequence shown here is derived from an EMBL/GenBank/DDBJ whole genome shotgun (WGS) entry which is preliminary data.</text>
</comment>
<name>A0A370DH59_9GAMM</name>
<dbReference type="Pfam" id="PF10082">
    <property type="entry name" value="BBP2_2"/>
    <property type="match status" value="1"/>
</dbReference>
<reference evidence="1 2" key="1">
    <citation type="journal article" date="2018" name="ISME J.">
        <title>Endosymbiont genomes yield clues of tubeworm success.</title>
        <authorList>
            <person name="Li Y."/>
            <person name="Liles M.R."/>
            <person name="Halanych K.M."/>
        </authorList>
    </citation>
    <scope>NUCLEOTIDE SEQUENCE [LARGE SCALE GENOMIC DNA]</scope>
    <source>
        <strain evidence="1">A1462</strain>
    </source>
</reference>
<dbReference type="AlphaFoldDB" id="A0A370DH59"/>
<accession>A0A370DH59</accession>
<dbReference type="InterPro" id="IPR018759">
    <property type="entry name" value="BBP2_2"/>
</dbReference>
<organism evidence="1 2">
    <name type="scientific">endosymbiont of Escarpia spicata</name>
    <dbReference type="NCBI Taxonomy" id="2200908"/>
    <lineage>
        <taxon>Bacteria</taxon>
        <taxon>Pseudomonadati</taxon>
        <taxon>Pseudomonadota</taxon>
        <taxon>Gammaproteobacteria</taxon>
        <taxon>sulfur-oxidizing symbionts</taxon>
    </lineage>
</organism>